<dbReference type="RefSeq" id="WP_006954513.1">
    <property type="nucleotide sequence ID" value="NZ_DAIRLQ010000024.1"/>
</dbReference>
<dbReference type="InterPro" id="IPR029068">
    <property type="entry name" value="Glyas_Bleomycin-R_OHBP_Dase"/>
</dbReference>
<evidence type="ECO:0000259" key="1">
    <source>
        <dbReference type="PROSITE" id="PS51819"/>
    </source>
</evidence>
<dbReference type="CDD" id="cd07247">
    <property type="entry name" value="SgaA_N_like"/>
    <property type="match status" value="1"/>
</dbReference>
<accession>A0A348WMX1</accession>
<reference evidence="2 3" key="1">
    <citation type="journal article" date="2018" name="Nat. Biotechnol.">
        <title>A standardized bacterial taxonomy based on genome phylogeny substantially revises the tree of life.</title>
        <authorList>
            <person name="Parks D.H."/>
            <person name="Chuvochina M."/>
            <person name="Waite D.W."/>
            <person name="Rinke C."/>
            <person name="Skarshewski A."/>
            <person name="Chaumeil P.A."/>
            <person name="Hugenholtz P."/>
        </authorList>
    </citation>
    <scope>NUCLEOTIDE SEQUENCE [LARGE SCALE GENOMIC DNA]</scope>
    <source>
        <strain evidence="2">UBA9360</strain>
    </source>
</reference>
<dbReference type="PROSITE" id="PS51819">
    <property type="entry name" value="VOC"/>
    <property type="match status" value="1"/>
</dbReference>
<dbReference type="InterPro" id="IPR037523">
    <property type="entry name" value="VOC_core"/>
</dbReference>
<dbReference type="Gene3D" id="3.10.180.10">
    <property type="entry name" value="2,3-Dihydroxybiphenyl 1,2-Dioxygenase, domain 1"/>
    <property type="match status" value="1"/>
</dbReference>
<organism evidence="2 3">
    <name type="scientific">Idiomarina baltica</name>
    <dbReference type="NCBI Taxonomy" id="190892"/>
    <lineage>
        <taxon>Bacteria</taxon>
        <taxon>Pseudomonadati</taxon>
        <taxon>Pseudomonadota</taxon>
        <taxon>Gammaproteobacteria</taxon>
        <taxon>Alteromonadales</taxon>
        <taxon>Idiomarinaceae</taxon>
        <taxon>Idiomarina</taxon>
    </lineage>
</organism>
<gene>
    <name evidence="2" type="ORF">DCR58_03750</name>
</gene>
<dbReference type="Pfam" id="PF00903">
    <property type="entry name" value="Glyoxalase"/>
    <property type="match status" value="1"/>
</dbReference>
<dbReference type="EMBL" id="DMUP01000083">
    <property type="protein sequence ID" value="HAR55883.1"/>
    <property type="molecule type" value="Genomic_DNA"/>
</dbReference>
<dbReference type="AlphaFoldDB" id="A0A348WMX1"/>
<comment type="caution">
    <text evidence="2">The sequence shown here is derived from an EMBL/GenBank/DDBJ whole genome shotgun (WGS) entry which is preliminary data.</text>
</comment>
<dbReference type="STRING" id="314276.OS145_08778"/>
<evidence type="ECO:0000313" key="2">
    <source>
        <dbReference type="EMBL" id="HAR55883.1"/>
    </source>
</evidence>
<dbReference type="Proteomes" id="UP000262878">
    <property type="component" value="Unassembled WGS sequence"/>
</dbReference>
<dbReference type="PANTHER" id="PTHR33993">
    <property type="entry name" value="GLYOXALASE-RELATED"/>
    <property type="match status" value="1"/>
</dbReference>
<dbReference type="SUPFAM" id="SSF54593">
    <property type="entry name" value="Glyoxalase/Bleomycin resistance protein/Dihydroxybiphenyl dioxygenase"/>
    <property type="match status" value="1"/>
</dbReference>
<name>A0A348WMX1_9GAMM</name>
<evidence type="ECO:0000313" key="3">
    <source>
        <dbReference type="Proteomes" id="UP000262878"/>
    </source>
</evidence>
<proteinExistence type="predicted"/>
<sequence>MSTTKINYIEMPASDIAATKQFFNDAFGWEYIDYGPDYAAIKNAGIDGGFYSAPLKAQTAQGSVLVVLYSPDLQKSLHAVEQAGGEIIKPIFSFPGGHRFHFTCPSGNEYAVWSE</sequence>
<dbReference type="PANTHER" id="PTHR33993:SF1">
    <property type="entry name" value="GLYOXALASE FAMILY PROTEIN"/>
    <property type="match status" value="1"/>
</dbReference>
<protein>
    <submittedName>
        <fullName evidence="2">VOC family protein</fullName>
    </submittedName>
</protein>
<dbReference type="InterPro" id="IPR052164">
    <property type="entry name" value="Anthracycline_SecMetBiosynth"/>
</dbReference>
<feature type="domain" description="VOC" evidence="1">
    <location>
        <begin position="5"/>
        <end position="115"/>
    </location>
</feature>
<dbReference type="InterPro" id="IPR004360">
    <property type="entry name" value="Glyas_Fos-R_dOase_dom"/>
</dbReference>